<evidence type="ECO:0000313" key="3">
    <source>
        <dbReference type="Proteomes" id="UP000254282"/>
    </source>
</evidence>
<dbReference type="AlphaFoldDB" id="A0A381FJN3"/>
<reference evidence="1 4" key="2">
    <citation type="submission" date="2018-11" db="EMBL/GenBank/DDBJ databases">
        <title>Proposal to divide the Flavobacteriaceae and reorganize its genera based on Amino Acid Identity values calculated from whole genome sequences.</title>
        <authorList>
            <person name="Nicholson A.C."/>
            <person name="Gulvik C.A."/>
            <person name="Whitney A.M."/>
            <person name="Humrighouse B.W."/>
            <person name="Bell M."/>
            <person name="Holmes B."/>
            <person name="Steigerwalt A."/>
            <person name="Villarma A."/>
            <person name="Sheth M."/>
            <person name="Batra D."/>
            <person name="Pryor J."/>
            <person name="Bernardet J.-F."/>
            <person name="Hugo C."/>
            <person name="Kampfer P."/>
            <person name="Newman J."/>
            <person name="Mcquiston J.R."/>
        </authorList>
    </citation>
    <scope>NUCLEOTIDE SEQUENCE [LARGE SCALE GENOMIC DNA]</scope>
    <source>
        <strain evidence="1 4">G0211</strain>
    </source>
</reference>
<organism evidence="2 3">
    <name type="scientific">Chryseobacterium indoltheticum</name>
    <dbReference type="NCBI Taxonomy" id="254"/>
    <lineage>
        <taxon>Bacteria</taxon>
        <taxon>Pseudomonadati</taxon>
        <taxon>Bacteroidota</taxon>
        <taxon>Flavobacteriia</taxon>
        <taxon>Flavobacteriales</taxon>
        <taxon>Weeksellaceae</taxon>
        <taxon>Chryseobacterium group</taxon>
        <taxon>Chryseobacterium</taxon>
    </lineage>
</organism>
<reference evidence="2 3" key="1">
    <citation type="submission" date="2018-06" db="EMBL/GenBank/DDBJ databases">
        <authorList>
            <consortium name="Pathogen Informatics"/>
            <person name="Doyle S."/>
        </authorList>
    </citation>
    <scope>NUCLEOTIDE SEQUENCE [LARGE SCALE GENOMIC DNA]</scope>
    <source>
        <strain evidence="2 3">NCTC13532</strain>
    </source>
</reference>
<dbReference type="Proteomes" id="UP000254282">
    <property type="component" value="Unassembled WGS sequence"/>
</dbReference>
<proteinExistence type="predicted"/>
<gene>
    <name evidence="1" type="ORF">EG340_10220</name>
    <name evidence="2" type="ORF">NCTC13532_02321</name>
</gene>
<evidence type="ECO:0000313" key="1">
    <source>
        <dbReference type="EMBL" id="AZA61393.1"/>
    </source>
</evidence>
<name>A0A381FJN3_9FLAO</name>
<evidence type="ECO:0008006" key="5">
    <source>
        <dbReference type="Google" id="ProtNLM"/>
    </source>
</evidence>
<sequence length="228" mass="27355">MKTKILFPLLISFFNPGIFFSQEKDELFHEIEVAYTFVNNDKWRGAIITNWKHIYDEIGWGRWGGDVYISRKIKSIAIESGITVNYTFDKDIVNYVDFRPWLGLRSDLQLSEHTFLMQKFKIESRNLYFDESYRNEHLLRSRYLLSLKYNLFKDQENWKLNPTTEWYFIDRQVDAERFVNSVEFGIRIIKVFENENELAFGYKIESFKKTNLSENSGRGHILVLEYGF</sequence>
<dbReference type="EMBL" id="UFVR01000004">
    <property type="protein sequence ID" value="SUX46766.1"/>
    <property type="molecule type" value="Genomic_DNA"/>
</dbReference>
<dbReference type="RefSeq" id="WP_115620404.1">
    <property type="nucleotide sequence ID" value="NZ_CP033928.1"/>
</dbReference>
<protein>
    <recommendedName>
        <fullName evidence="5">DUF2490 domain-containing protein</fullName>
    </recommendedName>
</protein>
<dbReference type="Proteomes" id="UP000269076">
    <property type="component" value="Chromosome"/>
</dbReference>
<evidence type="ECO:0000313" key="2">
    <source>
        <dbReference type="EMBL" id="SUX46766.1"/>
    </source>
</evidence>
<evidence type="ECO:0000313" key="4">
    <source>
        <dbReference type="Proteomes" id="UP000269076"/>
    </source>
</evidence>
<accession>A0A381FJN3</accession>
<dbReference type="EMBL" id="CP033928">
    <property type="protein sequence ID" value="AZA61393.1"/>
    <property type="molecule type" value="Genomic_DNA"/>
</dbReference>